<evidence type="ECO:0000313" key="1">
    <source>
        <dbReference type="EMBL" id="TVU15703.1"/>
    </source>
</evidence>
<protein>
    <submittedName>
        <fullName evidence="1">Uncharacterized protein</fullName>
    </submittedName>
</protein>
<sequence length="100" mass="10928">MSELVLVSTKPNPLALSPFSFFLLVSTNPPTPSFPRRPLPALLPSFFHRAGVPLPSFPHHRPPRLRATLDPAPSQCTTAVLRLCHRPAVSHAVAGHAIWI</sequence>
<reference evidence="1 2" key="1">
    <citation type="journal article" date="2019" name="Sci. Rep.">
        <title>A high-quality genome of Eragrostis curvula grass provides insights into Poaceae evolution and supports new strategies to enhance forage quality.</title>
        <authorList>
            <person name="Carballo J."/>
            <person name="Santos B.A.C.M."/>
            <person name="Zappacosta D."/>
            <person name="Garbus I."/>
            <person name="Selva J.P."/>
            <person name="Gallo C.A."/>
            <person name="Diaz A."/>
            <person name="Albertini E."/>
            <person name="Caccamo M."/>
            <person name="Echenique V."/>
        </authorList>
    </citation>
    <scope>NUCLEOTIDE SEQUENCE [LARGE SCALE GENOMIC DNA]</scope>
    <source>
        <strain evidence="2">cv. Victoria</strain>
        <tissue evidence="1">Leaf</tissue>
    </source>
</reference>
<keyword evidence="2" id="KW-1185">Reference proteome</keyword>
<feature type="non-terminal residue" evidence="1">
    <location>
        <position position="1"/>
    </location>
</feature>
<dbReference type="Proteomes" id="UP000324897">
    <property type="component" value="Unassembled WGS sequence"/>
</dbReference>
<comment type="caution">
    <text evidence="1">The sequence shown here is derived from an EMBL/GenBank/DDBJ whole genome shotgun (WGS) entry which is preliminary data.</text>
</comment>
<dbReference type="Gramene" id="TVU15703">
    <property type="protein sequence ID" value="TVU15703"/>
    <property type="gene ID" value="EJB05_39240"/>
</dbReference>
<dbReference type="AlphaFoldDB" id="A0A5J9TWC1"/>
<organism evidence="1 2">
    <name type="scientific">Eragrostis curvula</name>
    <name type="common">weeping love grass</name>
    <dbReference type="NCBI Taxonomy" id="38414"/>
    <lineage>
        <taxon>Eukaryota</taxon>
        <taxon>Viridiplantae</taxon>
        <taxon>Streptophyta</taxon>
        <taxon>Embryophyta</taxon>
        <taxon>Tracheophyta</taxon>
        <taxon>Spermatophyta</taxon>
        <taxon>Magnoliopsida</taxon>
        <taxon>Liliopsida</taxon>
        <taxon>Poales</taxon>
        <taxon>Poaceae</taxon>
        <taxon>PACMAD clade</taxon>
        <taxon>Chloridoideae</taxon>
        <taxon>Eragrostideae</taxon>
        <taxon>Eragrostidinae</taxon>
        <taxon>Eragrostis</taxon>
    </lineage>
</organism>
<dbReference type="EMBL" id="RWGY01000031">
    <property type="protein sequence ID" value="TVU15703.1"/>
    <property type="molecule type" value="Genomic_DNA"/>
</dbReference>
<proteinExistence type="predicted"/>
<name>A0A5J9TWC1_9POAL</name>
<accession>A0A5J9TWC1</accession>
<gene>
    <name evidence="1" type="ORF">EJB05_39240</name>
</gene>
<evidence type="ECO:0000313" key="2">
    <source>
        <dbReference type="Proteomes" id="UP000324897"/>
    </source>
</evidence>